<feature type="region of interest" description="Disordered" evidence="1">
    <location>
        <begin position="1"/>
        <end position="29"/>
    </location>
</feature>
<name>A0AAV3QWY7_LITER</name>
<accession>A0AAV3QWY7</accession>
<sequence>MYHISGHDPGHPSLQGVKISPTAGSFESRPSHLLDRHQSFLLGDVLQQRTLKTPSIEDPIQQDISQALPLYLISHRGISREGLRRSSRYTRSYCPLGTIIRFRPLNRRGCNNQTHCSTTRLTNSGAPSSLSWVHSIMKSARAYAFILICGLFRRSNSLSSIAHLTYLGSPVSTIAVDL</sequence>
<dbReference type="AlphaFoldDB" id="A0AAV3QWY7"/>
<evidence type="ECO:0000313" key="2">
    <source>
        <dbReference type="EMBL" id="GAA0168550.1"/>
    </source>
</evidence>
<evidence type="ECO:0000313" key="3">
    <source>
        <dbReference type="Proteomes" id="UP001454036"/>
    </source>
</evidence>
<gene>
    <name evidence="2" type="ORF">LIER_23241</name>
</gene>
<dbReference type="Proteomes" id="UP001454036">
    <property type="component" value="Unassembled WGS sequence"/>
</dbReference>
<protein>
    <submittedName>
        <fullName evidence="2">Uncharacterized protein</fullName>
    </submittedName>
</protein>
<dbReference type="EMBL" id="BAABME010006506">
    <property type="protein sequence ID" value="GAA0168550.1"/>
    <property type="molecule type" value="Genomic_DNA"/>
</dbReference>
<feature type="compositionally biased region" description="Basic and acidic residues" evidence="1">
    <location>
        <begin position="1"/>
        <end position="10"/>
    </location>
</feature>
<reference evidence="2 3" key="1">
    <citation type="submission" date="2024-01" db="EMBL/GenBank/DDBJ databases">
        <title>The complete chloroplast genome sequence of Lithospermum erythrorhizon: insights into the phylogenetic relationship among Boraginaceae species and the maternal lineages of purple gromwells.</title>
        <authorList>
            <person name="Okada T."/>
            <person name="Watanabe K."/>
        </authorList>
    </citation>
    <scope>NUCLEOTIDE SEQUENCE [LARGE SCALE GENOMIC DNA]</scope>
</reference>
<comment type="caution">
    <text evidence="2">The sequence shown here is derived from an EMBL/GenBank/DDBJ whole genome shotgun (WGS) entry which is preliminary data.</text>
</comment>
<organism evidence="2 3">
    <name type="scientific">Lithospermum erythrorhizon</name>
    <name type="common">Purple gromwell</name>
    <name type="synonym">Lithospermum officinale var. erythrorhizon</name>
    <dbReference type="NCBI Taxonomy" id="34254"/>
    <lineage>
        <taxon>Eukaryota</taxon>
        <taxon>Viridiplantae</taxon>
        <taxon>Streptophyta</taxon>
        <taxon>Embryophyta</taxon>
        <taxon>Tracheophyta</taxon>
        <taxon>Spermatophyta</taxon>
        <taxon>Magnoliopsida</taxon>
        <taxon>eudicotyledons</taxon>
        <taxon>Gunneridae</taxon>
        <taxon>Pentapetalae</taxon>
        <taxon>asterids</taxon>
        <taxon>lamiids</taxon>
        <taxon>Boraginales</taxon>
        <taxon>Boraginaceae</taxon>
        <taxon>Boraginoideae</taxon>
        <taxon>Lithospermeae</taxon>
        <taxon>Lithospermum</taxon>
    </lineage>
</organism>
<proteinExistence type="predicted"/>
<keyword evidence="3" id="KW-1185">Reference proteome</keyword>
<evidence type="ECO:0000256" key="1">
    <source>
        <dbReference type="SAM" id="MobiDB-lite"/>
    </source>
</evidence>